<evidence type="ECO:0000313" key="1">
    <source>
        <dbReference type="EMBL" id="MBM7839790.1"/>
    </source>
</evidence>
<dbReference type="PANTHER" id="PTHR40658:SF4">
    <property type="entry name" value="HYPOTHETICAL CYTOSOLIC PROTEIN"/>
    <property type="match status" value="1"/>
</dbReference>
<organism evidence="1 2">
    <name type="scientific">Shouchella xiaoxiensis</name>
    <dbReference type="NCBI Taxonomy" id="766895"/>
    <lineage>
        <taxon>Bacteria</taxon>
        <taxon>Bacillati</taxon>
        <taxon>Bacillota</taxon>
        <taxon>Bacilli</taxon>
        <taxon>Bacillales</taxon>
        <taxon>Bacillaceae</taxon>
        <taxon>Shouchella</taxon>
    </lineage>
</organism>
<dbReference type="PIRSF" id="PIRSF031551">
    <property type="entry name" value="DUF1706"/>
    <property type="match status" value="1"/>
</dbReference>
<dbReference type="PANTHER" id="PTHR40658">
    <property type="match status" value="1"/>
</dbReference>
<dbReference type="Gene3D" id="1.20.120.450">
    <property type="entry name" value="dinb family like domain"/>
    <property type="match status" value="1"/>
</dbReference>
<accession>A0ABS2SYF5</accession>
<evidence type="ECO:0008006" key="3">
    <source>
        <dbReference type="Google" id="ProtNLM"/>
    </source>
</evidence>
<sequence length="135" mass="16075">MTEERDKNFRDVIIHLYEWQAMLERWYREGMAGDVPAMPAPGYKWRELKPLNEQIQKTYQDTTLNQALKKLTLSHHRVMNLIELHSDEELMTKKYYKWTKTSNLYTYFAANTVDHYNWAIAKCEAIAVLIMEAEG</sequence>
<protein>
    <recommendedName>
        <fullName evidence="3">ClbS/DfsB family four-helix bundle protein</fullName>
    </recommendedName>
</protein>
<reference evidence="1" key="1">
    <citation type="submission" date="2021-01" db="EMBL/GenBank/DDBJ databases">
        <title>Genomic Encyclopedia of Type Strains, Phase IV (KMG-IV): sequencing the most valuable type-strain genomes for metagenomic binning, comparative biology and taxonomic classification.</title>
        <authorList>
            <person name="Goeker M."/>
        </authorList>
    </citation>
    <scope>NUCLEOTIDE SEQUENCE</scope>
    <source>
        <strain evidence="1">DSM 21943</strain>
    </source>
</reference>
<keyword evidence="2" id="KW-1185">Reference proteome</keyword>
<proteinExistence type="predicted"/>
<dbReference type="Proteomes" id="UP001179280">
    <property type="component" value="Unassembled WGS sequence"/>
</dbReference>
<evidence type="ECO:0000313" key="2">
    <source>
        <dbReference type="Proteomes" id="UP001179280"/>
    </source>
</evidence>
<gene>
    <name evidence="1" type="ORF">JOC54_003070</name>
</gene>
<dbReference type="Pfam" id="PF08020">
    <property type="entry name" value="DUF1706"/>
    <property type="match status" value="1"/>
</dbReference>
<dbReference type="EMBL" id="JAFBCV010000010">
    <property type="protein sequence ID" value="MBM7839790.1"/>
    <property type="molecule type" value="Genomic_DNA"/>
</dbReference>
<dbReference type="InterPro" id="IPR012550">
    <property type="entry name" value="DUF1706"/>
</dbReference>
<name>A0ABS2SYF5_9BACI</name>
<comment type="caution">
    <text evidence="1">The sequence shown here is derived from an EMBL/GenBank/DDBJ whole genome shotgun (WGS) entry which is preliminary data.</text>
</comment>
<dbReference type="RefSeq" id="WP_239586751.1">
    <property type="nucleotide sequence ID" value="NZ_JAFBCV010000010.1"/>
</dbReference>
<dbReference type="InterPro" id="IPR034660">
    <property type="entry name" value="DinB/YfiT-like"/>
</dbReference>